<evidence type="ECO:0008006" key="4">
    <source>
        <dbReference type="Google" id="ProtNLM"/>
    </source>
</evidence>
<feature type="transmembrane region" description="Helical" evidence="1">
    <location>
        <begin position="91"/>
        <end position="113"/>
    </location>
</feature>
<feature type="transmembrane region" description="Helical" evidence="1">
    <location>
        <begin position="248"/>
        <end position="276"/>
    </location>
</feature>
<dbReference type="AlphaFoldDB" id="A0A2H5EX30"/>
<reference evidence="2 3" key="1">
    <citation type="journal article" date="2013" name="Antonie Van Leeuwenhoek">
        <title>Paracoccus zhejiangensis sp. nov., isolated from activated sludge in wastewater-treatment system.</title>
        <authorList>
            <person name="Wu Z.G."/>
            <person name="Zhang D.F."/>
            <person name="Liu Y.L."/>
            <person name="Wang F."/>
            <person name="Jiang X."/>
            <person name="Li C."/>
            <person name="Li S.P."/>
            <person name="Hong Q."/>
            <person name="Li W.J."/>
        </authorList>
    </citation>
    <scope>NUCLEOTIDE SEQUENCE [LARGE SCALE GENOMIC DNA]</scope>
    <source>
        <strain evidence="2 3">J6</strain>
    </source>
</reference>
<name>A0A2H5EX30_9RHOB</name>
<feature type="transmembrane region" description="Helical" evidence="1">
    <location>
        <begin position="219"/>
        <end position="236"/>
    </location>
</feature>
<accession>A0A2H5EX30</accession>
<evidence type="ECO:0000256" key="1">
    <source>
        <dbReference type="SAM" id="Phobius"/>
    </source>
</evidence>
<dbReference type="EMBL" id="CP025430">
    <property type="protein sequence ID" value="AUH63834.1"/>
    <property type="molecule type" value="Genomic_DNA"/>
</dbReference>
<feature type="transmembrane region" description="Helical" evidence="1">
    <location>
        <begin position="414"/>
        <end position="433"/>
    </location>
</feature>
<keyword evidence="1" id="KW-0472">Membrane</keyword>
<keyword evidence="1" id="KW-1133">Transmembrane helix</keyword>
<evidence type="ECO:0000313" key="2">
    <source>
        <dbReference type="EMBL" id="AUH63834.1"/>
    </source>
</evidence>
<keyword evidence="1" id="KW-0812">Transmembrane</keyword>
<protein>
    <recommendedName>
        <fullName evidence="4">O-antigen ligase domain-containing protein</fullName>
    </recommendedName>
</protein>
<proteinExistence type="predicted"/>
<gene>
    <name evidence="2" type="ORF">CX676_06395</name>
</gene>
<dbReference type="KEGG" id="pzh:CX676_06395"/>
<organism evidence="2 3">
    <name type="scientific">Paracoccus zhejiangensis</name>
    <dbReference type="NCBI Taxonomy" id="1077935"/>
    <lineage>
        <taxon>Bacteria</taxon>
        <taxon>Pseudomonadati</taxon>
        <taxon>Pseudomonadota</taxon>
        <taxon>Alphaproteobacteria</taxon>
        <taxon>Rhodobacterales</taxon>
        <taxon>Paracoccaceae</taxon>
        <taxon>Paracoccus</taxon>
    </lineage>
</organism>
<dbReference type="Proteomes" id="UP000234530">
    <property type="component" value="Chromosome"/>
</dbReference>
<evidence type="ECO:0000313" key="3">
    <source>
        <dbReference type="Proteomes" id="UP000234530"/>
    </source>
</evidence>
<feature type="transmembrane region" description="Helical" evidence="1">
    <location>
        <begin position="163"/>
        <end position="180"/>
    </location>
</feature>
<feature type="transmembrane region" description="Helical" evidence="1">
    <location>
        <begin position="133"/>
        <end position="154"/>
    </location>
</feature>
<feature type="transmembrane region" description="Helical" evidence="1">
    <location>
        <begin position="282"/>
        <end position="300"/>
    </location>
</feature>
<keyword evidence="3" id="KW-1185">Reference proteome</keyword>
<sequence>MHANPLATMMLLSWPLFAALIFMRMERVNAAIWSLLLGYMFLPPSFAIDLPVVPAMGKYEIASLSTAVMLWLGLGRKVVERDPMAHDARPVMPFSTKFLVFLLLISAVFTVLNNSDALVSGISYRPGMQISDVVANAMLQLIELIPFFIGFSLLSTPHQTRKLLVALMIAVLIYSMPMLLEVRLSPQLNTWIYGYFQHEFAQVMRYGGFRPIVFMTHPIWVASFATMGFIATLCLTRAFQTNARMMLVICYLIILLILCKTMTAILMAALAMPLVLMASPRAILSISVVVAIGVFVYPVLRLLDFVPTEGILGFIDPSQPERAASLKVRFDNEFILLTRALERPFFGWGSWGRNFPVDPVSGRYGAIADGAWVITLGSRGILGYVAQFGLLISPIIIMWQRSFALFRRFDKSDLLMIATLTLMLAVNLIELIPNATLTPLTWLLNGTILGHAARLQYSRALRRRWQREDSDALAKKEGLRPAL</sequence>
<feature type="transmembrane region" description="Helical" evidence="1">
    <location>
        <begin position="61"/>
        <end position="79"/>
    </location>
</feature>